<dbReference type="AlphaFoldDB" id="A0A6A9QK55"/>
<dbReference type="InterPro" id="IPR034471">
    <property type="entry name" value="GDGT/MA_synthase"/>
</dbReference>
<dbReference type="RefSeq" id="WP_156016364.1">
    <property type="nucleotide sequence ID" value="NZ_WGGD01000005.1"/>
</dbReference>
<dbReference type="InterPro" id="IPR056488">
    <property type="entry name" value="Zn_ribbon_HMPTM"/>
</dbReference>
<dbReference type="SFLD" id="SFLDF00385">
    <property type="entry name" value="7_8-dihydro-6-hydroxymethylpte"/>
    <property type="match status" value="1"/>
</dbReference>
<dbReference type="GO" id="GO:0008168">
    <property type="term" value="F:methyltransferase activity"/>
    <property type="evidence" value="ECO:0007669"/>
    <property type="project" value="InterPro"/>
</dbReference>
<dbReference type="EMBL" id="WGGD01000005">
    <property type="protein sequence ID" value="MUN28650.1"/>
    <property type="molecule type" value="Genomic_DNA"/>
</dbReference>
<dbReference type="GO" id="GO:0046872">
    <property type="term" value="F:metal ion binding"/>
    <property type="evidence" value="ECO:0007669"/>
    <property type="project" value="UniProtKB-KW"/>
</dbReference>
<dbReference type="SFLD" id="SFLDG01100">
    <property type="entry name" value="methyltransferase_(Class_D)"/>
    <property type="match status" value="1"/>
</dbReference>
<protein>
    <submittedName>
        <fullName evidence="6">Radical SAM protein</fullName>
    </submittedName>
</protein>
<dbReference type="PANTHER" id="PTHR43306:SF1">
    <property type="entry name" value="7,8-DIHYDRO-6-HYDROXYMETHYLPTERIN DIMETHYLTRANSFERASE"/>
    <property type="match status" value="1"/>
</dbReference>
<evidence type="ECO:0000256" key="3">
    <source>
        <dbReference type="ARBA" id="ARBA00023004"/>
    </source>
</evidence>
<dbReference type="NCBIfam" id="NF045702">
    <property type="entry name" value="rSAM_GDGT_ether"/>
    <property type="match status" value="1"/>
</dbReference>
<evidence type="ECO:0000256" key="1">
    <source>
        <dbReference type="ARBA" id="ARBA00022691"/>
    </source>
</evidence>
<feature type="domain" description="Radical SAM core" evidence="5">
    <location>
        <begin position="133"/>
        <end position="362"/>
    </location>
</feature>
<dbReference type="GO" id="GO:0051539">
    <property type="term" value="F:4 iron, 4 sulfur cluster binding"/>
    <property type="evidence" value="ECO:0007669"/>
    <property type="project" value="InterPro"/>
</dbReference>
<dbReference type="SFLD" id="SFLDG01067">
    <property type="entry name" value="SPASM/twitch_domain_containing"/>
    <property type="match status" value="1"/>
</dbReference>
<organism evidence="6 7">
    <name type="scientific">Sulfuracidifex metallicus DSM 6482 = JCM 9184</name>
    <dbReference type="NCBI Taxonomy" id="523847"/>
    <lineage>
        <taxon>Archaea</taxon>
        <taxon>Thermoproteota</taxon>
        <taxon>Thermoprotei</taxon>
        <taxon>Sulfolobales</taxon>
        <taxon>Sulfolobaceae</taxon>
        <taxon>Sulfuracidifex</taxon>
    </lineage>
</organism>
<name>A0A6A9QK55_SULME</name>
<dbReference type="SFLD" id="SFLDS00029">
    <property type="entry name" value="Radical_SAM"/>
    <property type="match status" value="1"/>
</dbReference>
<accession>A0A6A9QK55</accession>
<evidence type="ECO:0000313" key="6">
    <source>
        <dbReference type="EMBL" id="MUN28650.1"/>
    </source>
</evidence>
<dbReference type="SUPFAM" id="SSF102114">
    <property type="entry name" value="Radical SAM enzymes"/>
    <property type="match status" value="1"/>
</dbReference>
<gene>
    <name evidence="6" type="ORF">GC250_04155</name>
</gene>
<dbReference type="InterPro" id="IPR034474">
    <property type="entry name" value="Methyltransferase_Class_D"/>
</dbReference>
<dbReference type="Proteomes" id="UP000470772">
    <property type="component" value="Unassembled WGS sequence"/>
</dbReference>
<dbReference type="Pfam" id="PF23545">
    <property type="entry name" value="Zn_ribbon_HMPTM"/>
    <property type="match status" value="1"/>
</dbReference>
<reference evidence="6 7" key="1">
    <citation type="submission" date="2019-10" db="EMBL/GenBank/DDBJ databases">
        <title>Sequencing and Assembly of Multiple Reported Metal-Biooxidizing Members of the Extremely Thermoacidophilic Archaeal Family Sulfolobaceae.</title>
        <authorList>
            <person name="Counts J.A."/>
            <person name="Kelly R.M."/>
        </authorList>
    </citation>
    <scope>NUCLEOTIDE SEQUENCE [LARGE SCALE GENOMIC DNA]</scope>
    <source>
        <strain evidence="6 7">DSM 6482</strain>
    </source>
</reference>
<evidence type="ECO:0000313" key="7">
    <source>
        <dbReference type="Proteomes" id="UP000470772"/>
    </source>
</evidence>
<sequence>MAQTTAENNEEKFRLLSAPSSFNEGAVKFGDREIKIGGPLPKLSSNEKLVRLTHSLCPACYRLLPATIFEKENKLYIRKICPDHGEFEDLYYGDVGMYYKFDYWEYEGKGPKVPYVDLKAPCPYNCGLCPMHHQHSALVNLVITNRCDQSCWYCFFYAEKAGYVYEPSLEQISYMVDQLKKQGITLVIQVTGGEPTLREDILDVLKILREKGVRHVQLNSWGGTFAKMYMEDPDKAIAYAKQLREAGVNTIYMSFDGTNRKTNPKNHWEIPYTFEVFRKAGMTSVVLVPTVIKTVNDNDLGNIVKFAARNLDIVRAVNFQPVSLTGMMKRNMRAKFRITIPEVLRNIEEQTDGEVTRDSWYPIGTSVVFSKIVEALTGKEQFEMANHPSCGAGTYIYVEWKGGEPHFIPISKFIDLEGLLEYLKEKSEEIREGSSKAWVGMKALLNIRKFIDKEKGPKDFDVYKMLYNVVINHNYEALGEWHYRTLFLGTMHFMDLYNYDVQRVMRCDIHYASPDGRVIPFCTYNVLNDLYRDKVLRDYQIPLDEWIKVHGSNSLGESVKYKRKASTLEQGDLYKITYKGFVDSIS</sequence>
<dbReference type="InterPro" id="IPR058240">
    <property type="entry name" value="rSAM_sf"/>
</dbReference>
<evidence type="ECO:0000256" key="2">
    <source>
        <dbReference type="ARBA" id="ARBA00022723"/>
    </source>
</evidence>
<dbReference type="InterPro" id="IPR013785">
    <property type="entry name" value="Aldolase_TIM"/>
</dbReference>
<evidence type="ECO:0000256" key="4">
    <source>
        <dbReference type="ARBA" id="ARBA00023014"/>
    </source>
</evidence>
<dbReference type="Pfam" id="PF04055">
    <property type="entry name" value="Radical_SAM"/>
    <property type="match status" value="1"/>
</dbReference>
<keyword evidence="2" id="KW-0479">Metal-binding</keyword>
<evidence type="ECO:0000259" key="5">
    <source>
        <dbReference type="PROSITE" id="PS51918"/>
    </source>
</evidence>
<dbReference type="PANTHER" id="PTHR43306">
    <property type="entry name" value="7,8-DIHYDRO-6-HYDROXYMETHYLPTERIN DIMETHYLTRANSFERASE"/>
    <property type="match status" value="1"/>
</dbReference>
<keyword evidence="3" id="KW-0408">Iron</keyword>
<keyword evidence="4" id="KW-0411">Iron-sulfur</keyword>
<dbReference type="Gene3D" id="3.20.20.70">
    <property type="entry name" value="Aldolase class I"/>
    <property type="match status" value="1"/>
</dbReference>
<keyword evidence="7" id="KW-1185">Reference proteome</keyword>
<dbReference type="InterPro" id="IPR007197">
    <property type="entry name" value="rSAM"/>
</dbReference>
<keyword evidence="1" id="KW-0949">S-adenosyl-L-methionine</keyword>
<proteinExistence type="predicted"/>
<comment type="caution">
    <text evidence="6">The sequence shown here is derived from an EMBL/GenBank/DDBJ whole genome shotgun (WGS) entry which is preliminary data.</text>
</comment>
<dbReference type="CDD" id="cd01335">
    <property type="entry name" value="Radical_SAM"/>
    <property type="match status" value="1"/>
</dbReference>
<dbReference type="PROSITE" id="PS51918">
    <property type="entry name" value="RADICAL_SAM"/>
    <property type="match status" value="1"/>
</dbReference>